<evidence type="ECO:0000259" key="1">
    <source>
        <dbReference type="Pfam" id="PF01610"/>
    </source>
</evidence>
<organism evidence="2 3">
    <name type="scientific">Staphylococcus delphini</name>
    <dbReference type="NCBI Taxonomy" id="53344"/>
    <lineage>
        <taxon>Bacteria</taxon>
        <taxon>Bacillati</taxon>
        <taxon>Bacillota</taxon>
        <taxon>Bacilli</taxon>
        <taxon>Bacillales</taxon>
        <taxon>Staphylococcaceae</taxon>
        <taxon>Staphylococcus</taxon>
        <taxon>Staphylococcus intermedius group</taxon>
    </lineage>
</organism>
<feature type="domain" description="Transposase IS204/IS1001/IS1096/IS1165 DDE" evidence="1">
    <location>
        <begin position="5"/>
        <end position="117"/>
    </location>
</feature>
<dbReference type="EMBL" id="CP063367">
    <property type="protein sequence ID" value="QUM70597.1"/>
    <property type="molecule type" value="Genomic_DNA"/>
</dbReference>
<dbReference type="Pfam" id="PF01610">
    <property type="entry name" value="DDE_Tnp_ISL3"/>
    <property type="match status" value="1"/>
</dbReference>
<name>A0AAP8AZ71_9STAP</name>
<gene>
    <name evidence="2" type="ORF">IPU22_07570</name>
</gene>
<dbReference type="InterPro" id="IPR002560">
    <property type="entry name" value="Transposase_DDE"/>
</dbReference>
<dbReference type="Proteomes" id="UP000675994">
    <property type="component" value="Chromosome"/>
</dbReference>
<dbReference type="AlphaFoldDB" id="A0AAP8AZ71"/>
<protein>
    <submittedName>
        <fullName evidence="2">Transposase</fullName>
    </submittedName>
</protein>
<accession>A0AAP8AZ71</accession>
<proteinExistence type="predicted"/>
<evidence type="ECO:0000313" key="3">
    <source>
        <dbReference type="Proteomes" id="UP000675994"/>
    </source>
</evidence>
<dbReference type="PANTHER" id="PTHR33498:SF1">
    <property type="entry name" value="TRANSPOSASE FOR INSERTION SEQUENCE ELEMENT IS1557"/>
    <property type="match status" value="1"/>
</dbReference>
<evidence type="ECO:0000313" key="2">
    <source>
        <dbReference type="EMBL" id="QUM70597.1"/>
    </source>
</evidence>
<dbReference type="PANTHER" id="PTHR33498">
    <property type="entry name" value="TRANSPOSASE FOR INSERTION SEQUENCE ELEMENT IS1557"/>
    <property type="match status" value="1"/>
</dbReference>
<dbReference type="InterPro" id="IPR047951">
    <property type="entry name" value="Transpos_ISL3"/>
</dbReference>
<sequence length="125" mass="15529">MNKGDIVEDRKKHHLQTYFERFELSDREKVNTVCIDIYEPYMSLIKDVFPKADIVVDKFHIVQSINRELNRCRVQAMNRFNNKDKPMYNKFKKYWKLMLKPQEKLNYTHYHYFKLYCQKTYIIYN</sequence>
<reference evidence="2" key="1">
    <citation type="journal article" date="2021" name="Front. Microbiol.">
        <title>Presence and Characterization of a Novel cfr-Carrying Tn558 Transposon Derivative in Staphylococcus delphini Isolated From Retail Food.</title>
        <authorList>
            <person name="Zhang F."/>
            <person name="Wu S."/>
            <person name="Huang J."/>
            <person name="Yang R."/>
            <person name="Zhang J."/>
            <person name="Lei T."/>
            <person name="Dai J."/>
            <person name="Ding Y."/>
            <person name="Xue L."/>
            <person name="Wang J."/>
            <person name="Chen M."/>
            <person name="Wu Q."/>
        </authorList>
    </citation>
    <scope>NUCLEOTIDE SEQUENCE</scope>
    <source>
        <strain evidence="2">2794-1</strain>
    </source>
</reference>